<dbReference type="EMBL" id="JABCIY010000077">
    <property type="protein sequence ID" value="KAF7193635.1"/>
    <property type="molecule type" value="Genomic_DNA"/>
</dbReference>
<sequence length="136" mass="15868">MWLELRADLTMYEQQLYSWNQWQHDKTVERRDTSEVEEVANLDEERLEYLASIIDERGASRRDEEGDGGGEEKLDRGAELVIKISDIREELERRIQVALTLGADPSRRQAAIEAAKKHDLPLVPRDGTPYPRNRHR</sequence>
<comment type="caution">
    <text evidence="2">The sequence shown here is derived from an EMBL/GenBank/DDBJ whole genome shotgun (WGS) entry which is preliminary data.</text>
</comment>
<keyword evidence="3" id="KW-1185">Reference proteome</keyword>
<name>A0A8H6RKR5_9PEZI</name>
<evidence type="ECO:0000256" key="1">
    <source>
        <dbReference type="SAM" id="MobiDB-lite"/>
    </source>
</evidence>
<evidence type="ECO:0000313" key="3">
    <source>
        <dbReference type="Proteomes" id="UP000660729"/>
    </source>
</evidence>
<gene>
    <name evidence="2" type="ORF">HII31_04981</name>
</gene>
<reference evidence="2" key="1">
    <citation type="submission" date="2020-04" db="EMBL/GenBank/DDBJ databases">
        <title>Draft genome resource of the tomato pathogen Pseudocercospora fuligena.</title>
        <authorList>
            <person name="Zaccaron A."/>
        </authorList>
    </citation>
    <scope>NUCLEOTIDE SEQUENCE</scope>
    <source>
        <strain evidence="2">PF001</strain>
    </source>
</reference>
<evidence type="ECO:0000313" key="2">
    <source>
        <dbReference type="EMBL" id="KAF7193635.1"/>
    </source>
</evidence>
<protein>
    <submittedName>
        <fullName evidence="2">Uncharacterized protein</fullName>
    </submittedName>
</protein>
<feature type="region of interest" description="Disordered" evidence="1">
    <location>
        <begin position="110"/>
        <end position="136"/>
    </location>
</feature>
<dbReference type="Proteomes" id="UP000660729">
    <property type="component" value="Unassembled WGS sequence"/>
</dbReference>
<dbReference type="AlphaFoldDB" id="A0A8H6RKR5"/>
<organism evidence="2 3">
    <name type="scientific">Pseudocercospora fuligena</name>
    <dbReference type="NCBI Taxonomy" id="685502"/>
    <lineage>
        <taxon>Eukaryota</taxon>
        <taxon>Fungi</taxon>
        <taxon>Dikarya</taxon>
        <taxon>Ascomycota</taxon>
        <taxon>Pezizomycotina</taxon>
        <taxon>Dothideomycetes</taxon>
        <taxon>Dothideomycetidae</taxon>
        <taxon>Mycosphaerellales</taxon>
        <taxon>Mycosphaerellaceae</taxon>
        <taxon>Pseudocercospora</taxon>
    </lineage>
</organism>
<proteinExistence type="predicted"/>
<accession>A0A8H6RKR5</accession>